<reference evidence="1 2" key="1">
    <citation type="submission" date="2013-12" db="EMBL/GenBank/DDBJ databases">
        <title>Draft genome of the parsitic nematode Ancylostoma duodenale.</title>
        <authorList>
            <person name="Mitreva M."/>
        </authorList>
    </citation>
    <scope>NUCLEOTIDE SEQUENCE [LARGE SCALE GENOMIC DNA]</scope>
    <source>
        <strain evidence="1 2">Zhejiang</strain>
    </source>
</reference>
<dbReference type="OrthoDB" id="10029846at2759"/>
<dbReference type="EMBL" id="KN768022">
    <property type="protein sequence ID" value="KIH47203.1"/>
    <property type="molecule type" value="Genomic_DNA"/>
</dbReference>
<protein>
    <submittedName>
        <fullName evidence="1">Uncharacterized protein</fullName>
    </submittedName>
</protein>
<dbReference type="AlphaFoldDB" id="A0A0C2BTG5"/>
<accession>A0A0C2BTG5</accession>
<dbReference type="Proteomes" id="UP000054047">
    <property type="component" value="Unassembled WGS sequence"/>
</dbReference>
<gene>
    <name evidence="1" type="ORF">ANCDUO_22738</name>
</gene>
<proteinExistence type="predicted"/>
<keyword evidence="2" id="KW-1185">Reference proteome</keyword>
<sequence>LKASRFCSTSAVPPLVEASVDSSCNPAPINFSILRAPYEVSENEAQEVRDNEDSSPKFIGEREAVGDEFLSDLSVGHHYIPCKTTKDKVQRVMFKKYQEIRTDPSFAKNVTEEVWEGMLESLAYDPSMGTEEERQEISELFHDRELINVHKEEEIALDNVPDSLAILSDGSKFLQFQTPTFQMYYSKETIKVPLLHAVTTKKTVQTYARIFETVRQELEAVRIGKSEVIVRVILDFEKAAINAAKRTFDKAELEGCGWHLSQAWTRKRDNTGLRQYVCARRENVQAGLPFLPMDLVRKVPAIYRPPMPVEHEAYTECQEFLSCLHSTWIDGPFKGLWCK</sequence>
<evidence type="ECO:0000313" key="2">
    <source>
        <dbReference type="Proteomes" id="UP000054047"/>
    </source>
</evidence>
<evidence type="ECO:0000313" key="1">
    <source>
        <dbReference type="EMBL" id="KIH47203.1"/>
    </source>
</evidence>
<organism evidence="1 2">
    <name type="scientific">Ancylostoma duodenale</name>
    <dbReference type="NCBI Taxonomy" id="51022"/>
    <lineage>
        <taxon>Eukaryota</taxon>
        <taxon>Metazoa</taxon>
        <taxon>Ecdysozoa</taxon>
        <taxon>Nematoda</taxon>
        <taxon>Chromadorea</taxon>
        <taxon>Rhabditida</taxon>
        <taxon>Rhabditina</taxon>
        <taxon>Rhabditomorpha</taxon>
        <taxon>Strongyloidea</taxon>
        <taxon>Ancylostomatidae</taxon>
        <taxon>Ancylostomatinae</taxon>
        <taxon>Ancylostoma</taxon>
    </lineage>
</organism>
<feature type="non-terminal residue" evidence="1">
    <location>
        <position position="1"/>
    </location>
</feature>
<name>A0A0C2BTG5_9BILA</name>